<evidence type="ECO:0000256" key="1">
    <source>
        <dbReference type="SAM" id="MobiDB-lite"/>
    </source>
</evidence>
<feature type="region of interest" description="Disordered" evidence="1">
    <location>
        <begin position="222"/>
        <end position="255"/>
    </location>
</feature>
<feature type="compositionally biased region" description="Basic and acidic residues" evidence="1">
    <location>
        <begin position="325"/>
        <end position="338"/>
    </location>
</feature>
<proteinExistence type="predicted"/>
<dbReference type="AlphaFoldDB" id="A0A9W8WI39"/>
<feature type="compositionally biased region" description="Low complexity" evidence="1">
    <location>
        <begin position="744"/>
        <end position="758"/>
    </location>
</feature>
<feature type="compositionally biased region" description="Basic and acidic residues" evidence="1">
    <location>
        <begin position="438"/>
        <end position="491"/>
    </location>
</feature>
<gene>
    <name evidence="2" type="ORF">N0V84_003195</name>
</gene>
<accession>A0A9W8WI39</accession>
<dbReference type="EMBL" id="JAPEUR010000044">
    <property type="protein sequence ID" value="KAJ4326145.1"/>
    <property type="molecule type" value="Genomic_DNA"/>
</dbReference>
<feature type="region of interest" description="Disordered" evidence="1">
    <location>
        <begin position="292"/>
        <end position="609"/>
    </location>
</feature>
<feature type="compositionally biased region" description="Basic and acidic residues" evidence="1">
    <location>
        <begin position="725"/>
        <end position="734"/>
    </location>
</feature>
<evidence type="ECO:0000313" key="2">
    <source>
        <dbReference type="EMBL" id="KAJ4326145.1"/>
    </source>
</evidence>
<dbReference type="Proteomes" id="UP001140502">
    <property type="component" value="Unassembled WGS sequence"/>
</dbReference>
<evidence type="ECO:0000313" key="3">
    <source>
        <dbReference type="Proteomes" id="UP001140502"/>
    </source>
</evidence>
<organism evidence="2 3">
    <name type="scientific">Fusarium piperis</name>
    <dbReference type="NCBI Taxonomy" id="1435070"/>
    <lineage>
        <taxon>Eukaryota</taxon>
        <taxon>Fungi</taxon>
        <taxon>Dikarya</taxon>
        <taxon>Ascomycota</taxon>
        <taxon>Pezizomycotina</taxon>
        <taxon>Sordariomycetes</taxon>
        <taxon>Hypocreomycetidae</taxon>
        <taxon>Hypocreales</taxon>
        <taxon>Nectriaceae</taxon>
        <taxon>Fusarium</taxon>
        <taxon>Fusarium solani species complex</taxon>
    </lineage>
</organism>
<feature type="compositionally biased region" description="Basic and acidic residues" evidence="1">
    <location>
        <begin position="347"/>
        <end position="377"/>
    </location>
</feature>
<feature type="compositionally biased region" description="Basic and acidic residues" evidence="1">
    <location>
        <begin position="499"/>
        <end position="537"/>
    </location>
</feature>
<sequence>MKDEYKGKMELCYSRAANAGAAALKMLQNLSKHDSKFPDDTHIPPVVTLTTTHDVEMQLIWSGSLTRMVDIFELRAILENCQTWATRVLRPWISRQIDLWKQQCPDDCPRPFDASLRHRVAKSRNSGLRPARDEDAPEREPKKNENKDADLRQIIREEHDRLLKQLSQASVETKRPTRSIATQTGPDAEGHPLEKSAVRPMTLDSARPFPRKILEPKPRLAKKIATSGPSLSSAKGETAPARARQETNDGTRLGDSVDLFKSTKKVYGKRRIFTIKLPDVSSEEILAQKPWLGVKKSSERDRQAKTVLTQKSQEKKAEVEEDPAEKDKVKKQDDDGTRNENNTTEENGAKGKSDYNKDDNGDDNRVDHEKGKEDEPKVPLIEAMEENYWRSILTTDDKEDPPNDATEAAPIPADEDAKEDSNPQPLTCSKDSSTRTTEMAKNERSSEIAKKENPKESIKIDRPEEIPENNHDEIIEKGNSEKLVQKGEKANSEGIVEGENPKDSISKDISKESAKHENPKETTENEDSGKGLVRENSDQDPQNMPTKSPLPTPEPEPADPLSPNPPAPAGQWAWLKDYGQNKDDNHKGLGQPTIKQDTTPPLKDGSSTFKAVKGILSPPAETNPSAVFDAAQWTDTKFAFGTSAHVMGARFTFQMKTEGGAEDPRNSSMPENQAKATRIFTWPRNQTNAERLFEWLEEHDDEPIPDENPLPLKLVKGGREFGASVERHTAKGDAEPQFLKTPESDTGSNSGPGNNDSQSGGGDGPALSSSKGNDKTRQDGGSRGASSRNQDGS</sequence>
<reference evidence="2" key="1">
    <citation type="submission" date="2022-10" db="EMBL/GenBank/DDBJ databases">
        <title>Tapping the CABI collections for fungal endophytes: first genome assemblies for Collariella, Neodidymelliopsis, Ascochyta clinopodiicola, Didymella pomorum, Didymosphaeria variabile, Neocosmospora piperis and Neocucurbitaria cava.</title>
        <authorList>
            <person name="Hill R."/>
        </authorList>
    </citation>
    <scope>NUCLEOTIDE SEQUENCE</scope>
    <source>
        <strain evidence="2">IMI 366586</strain>
    </source>
</reference>
<feature type="region of interest" description="Disordered" evidence="1">
    <location>
        <begin position="721"/>
        <end position="793"/>
    </location>
</feature>
<dbReference type="OrthoDB" id="5081713at2759"/>
<feature type="region of interest" description="Disordered" evidence="1">
    <location>
        <begin position="166"/>
        <end position="199"/>
    </location>
</feature>
<feature type="compositionally biased region" description="Polar residues" evidence="1">
    <location>
        <begin position="784"/>
        <end position="793"/>
    </location>
</feature>
<feature type="compositionally biased region" description="Pro residues" evidence="1">
    <location>
        <begin position="548"/>
        <end position="568"/>
    </location>
</feature>
<feature type="compositionally biased region" description="Basic and acidic residues" evidence="1">
    <location>
        <begin position="130"/>
        <end position="151"/>
    </location>
</feature>
<keyword evidence="3" id="KW-1185">Reference proteome</keyword>
<feature type="compositionally biased region" description="Polar residues" evidence="1">
    <location>
        <begin position="422"/>
        <end position="437"/>
    </location>
</feature>
<comment type="caution">
    <text evidence="2">The sequence shown here is derived from an EMBL/GenBank/DDBJ whole genome shotgun (WGS) entry which is preliminary data.</text>
</comment>
<feature type="compositionally biased region" description="Polar residues" evidence="1">
    <location>
        <begin position="593"/>
        <end position="609"/>
    </location>
</feature>
<feature type="region of interest" description="Disordered" evidence="1">
    <location>
        <begin position="111"/>
        <end position="151"/>
    </location>
</feature>
<feature type="compositionally biased region" description="Basic and acidic residues" evidence="1">
    <location>
        <begin position="188"/>
        <end position="197"/>
    </location>
</feature>
<name>A0A9W8WI39_9HYPO</name>
<protein>
    <submittedName>
        <fullName evidence="2">Uncharacterized protein</fullName>
    </submittedName>
</protein>